<dbReference type="Proteomes" id="UP001589576">
    <property type="component" value="Unassembled WGS sequence"/>
</dbReference>
<keyword evidence="3" id="KW-1185">Reference proteome</keyword>
<dbReference type="RefSeq" id="WP_290285552.1">
    <property type="nucleotide sequence ID" value="NZ_JAUFQN010000019.1"/>
</dbReference>
<gene>
    <name evidence="2" type="ORF">ACFFUU_00680</name>
</gene>
<reference evidence="2 3" key="1">
    <citation type="submission" date="2024-09" db="EMBL/GenBank/DDBJ databases">
        <authorList>
            <person name="Sun Q."/>
            <person name="Mori K."/>
        </authorList>
    </citation>
    <scope>NUCLEOTIDE SEQUENCE [LARGE SCALE GENOMIC DNA]</scope>
    <source>
        <strain evidence="2 3">CECT 8460</strain>
    </source>
</reference>
<comment type="caution">
    <text evidence="2">The sequence shown here is derived from an EMBL/GenBank/DDBJ whole genome shotgun (WGS) entry which is preliminary data.</text>
</comment>
<evidence type="ECO:0000313" key="2">
    <source>
        <dbReference type="EMBL" id="MFB9088108.1"/>
    </source>
</evidence>
<keyword evidence="1" id="KW-0732">Signal</keyword>
<protein>
    <submittedName>
        <fullName evidence="2">Uncharacterized protein</fullName>
    </submittedName>
</protein>
<dbReference type="EMBL" id="JBHMFB010000001">
    <property type="protein sequence ID" value="MFB9088108.1"/>
    <property type="molecule type" value="Genomic_DNA"/>
</dbReference>
<organism evidence="2 3">
    <name type="scientific">Flavobacterium paronense</name>
    <dbReference type="NCBI Taxonomy" id="1392775"/>
    <lineage>
        <taxon>Bacteria</taxon>
        <taxon>Pseudomonadati</taxon>
        <taxon>Bacteroidota</taxon>
        <taxon>Flavobacteriia</taxon>
        <taxon>Flavobacteriales</taxon>
        <taxon>Flavobacteriaceae</taxon>
        <taxon>Flavobacterium</taxon>
    </lineage>
</organism>
<evidence type="ECO:0000313" key="3">
    <source>
        <dbReference type="Proteomes" id="UP001589576"/>
    </source>
</evidence>
<proteinExistence type="predicted"/>
<accession>A0ABV5GAI7</accession>
<feature type="signal peptide" evidence="1">
    <location>
        <begin position="1"/>
        <end position="23"/>
    </location>
</feature>
<sequence>MRIVIKVSMYCLFLVLTPFMLQSQVKSKAGVRTMIPIKSEVTKDVTNECCSGSYFISQTYCWDYTKVTQQNKRIIASGNSIAIKGSGQLSEALKGCKEFNKETCGETITQSVGSILSFSGNFYCNSGKEGCQSRVVIKIKTPTGAWTILSGTYSFDELGLYEIKYEGYCDNKTEEPCKTCSHYISVNELPKDCCSGSGWEGASYQLVAGSEANIIYGAIQPFTTVPPSGGNLTPNSLSAELAVNIENLKYRCADATCAKQFFIKRINLDNPSMIIANDTLPLNQVSTSIYDQSYKQKVFVYAMCGGKVCGVPLILTTESNKKNVGAGKGGGENNPCDNCDAIKNLVINGDFENWNNGLGYVSFFTPSFSNPGYVNDDKFFVGSLGNSKCLEIQAKNDGMGNGIILTGRSLWRGVPITVEKDKKYHFCFEMLTYFQDTYERDSYGNNLAGNPSIIIDVYINGQLIINRAIVGGIYTYNYNSKQYQSSGWVKKDAIWTSNSTTANIEIKIRDWQNRWTRLWKFGIDDIVFKECQ</sequence>
<name>A0ABV5GAI7_9FLAO</name>
<feature type="chain" id="PRO_5046083501" evidence="1">
    <location>
        <begin position="24"/>
        <end position="532"/>
    </location>
</feature>
<evidence type="ECO:0000256" key="1">
    <source>
        <dbReference type="SAM" id="SignalP"/>
    </source>
</evidence>